<keyword evidence="2" id="KW-0472">Membrane</keyword>
<reference evidence="4" key="1">
    <citation type="journal article" date="2023" name="Commun. Biol.">
        <title>Genome analysis of Parmales, the sister group of diatoms, reveals the evolutionary specialization of diatoms from phago-mixotrophs to photoautotrophs.</title>
        <authorList>
            <person name="Ban H."/>
            <person name="Sato S."/>
            <person name="Yoshikawa S."/>
            <person name="Yamada K."/>
            <person name="Nakamura Y."/>
            <person name="Ichinomiya M."/>
            <person name="Sato N."/>
            <person name="Blanc-Mathieu R."/>
            <person name="Endo H."/>
            <person name="Kuwata A."/>
            <person name="Ogata H."/>
        </authorList>
    </citation>
    <scope>NUCLEOTIDE SEQUENCE [LARGE SCALE GENOMIC DNA]</scope>
    <source>
        <strain evidence="4">NIES 3701</strain>
    </source>
</reference>
<comment type="caution">
    <text evidence="3">The sequence shown here is derived from an EMBL/GenBank/DDBJ whole genome shotgun (WGS) entry which is preliminary data.</text>
</comment>
<evidence type="ECO:0000313" key="4">
    <source>
        <dbReference type="Proteomes" id="UP001165085"/>
    </source>
</evidence>
<name>A0A9W7E1C5_9STRA</name>
<dbReference type="EMBL" id="BRXY01000053">
    <property type="protein sequence ID" value="GMH58468.1"/>
    <property type="molecule type" value="Genomic_DNA"/>
</dbReference>
<feature type="region of interest" description="Disordered" evidence="1">
    <location>
        <begin position="1"/>
        <end position="26"/>
    </location>
</feature>
<dbReference type="AlphaFoldDB" id="A0A9W7E1C5"/>
<evidence type="ECO:0000256" key="2">
    <source>
        <dbReference type="SAM" id="Phobius"/>
    </source>
</evidence>
<keyword evidence="2" id="KW-0812">Transmembrane</keyword>
<dbReference type="Proteomes" id="UP001165085">
    <property type="component" value="Unassembled WGS sequence"/>
</dbReference>
<keyword evidence="2" id="KW-1133">Transmembrane helix</keyword>
<organism evidence="3 4">
    <name type="scientific">Triparma strigata</name>
    <dbReference type="NCBI Taxonomy" id="1606541"/>
    <lineage>
        <taxon>Eukaryota</taxon>
        <taxon>Sar</taxon>
        <taxon>Stramenopiles</taxon>
        <taxon>Ochrophyta</taxon>
        <taxon>Bolidophyceae</taxon>
        <taxon>Parmales</taxon>
        <taxon>Triparmaceae</taxon>
        <taxon>Triparma</taxon>
    </lineage>
</organism>
<feature type="transmembrane region" description="Helical" evidence="2">
    <location>
        <begin position="93"/>
        <end position="120"/>
    </location>
</feature>
<keyword evidence="4" id="KW-1185">Reference proteome</keyword>
<evidence type="ECO:0000256" key="1">
    <source>
        <dbReference type="SAM" id="MobiDB-lite"/>
    </source>
</evidence>
<feature type="transmembrane region" description="Helical" evidence="2">
    <location>
        <begin position="140"/>
        <end position="159"/>
    </location>
</feature>
<evidence type="ECO:0000313" key="3">
    <source>
        <dbReference type="EMBL" id="GMH58468.1"/>
    </source>
</evidence>
<dbReference type="OrthoDB" id="190961at2759"/>
<proteinExistence type="predicted"/>
<protein>
    <submittedName>
        <fullName evidence="3">Uncharacterized protein</fullName>
    </submittedName>
</protein>
<sequence>MSAASTPTSQTGEGASGSRRSSWTPSRRATILSAGRLMGGHVRISDTDHDLLDETERRIYDNMENDREREAYLLSRFEEQSVTSRKNKRRMKFMTSIVVLHTPALLIITLPMILLGVTPWVMATPLWLVFTCYCNIPGRVVLDSLITTRLLAGLFFWNCRRQMKRKFRTRSTFDIQYMQEIKYILFGNVGDFDKFNDEDRRVIREASDQFYESETLIRGLPFYPTLPRMENAHYHDGVRKHNEEIGSKGIDRFLNERWTGKEVEAVKLALWVSIEFPDAFFYIIGRILVKFLHAATRKADTWSMQVRPSFASKFSDFGIIDLKQDAAFTRQGGHKD</sequence>
<accession>A0A9W7E1C5</accession>
<gene>
    <name evidence="3" type="ORF">TrST_g1020</name>
</gene>